<evidence type="ECO:0000313" key="1">
    <source>
        <dbReference type="EMBL" id="PKU83229.1"/>
    </source>
</evidence>
<dbReference type="EMBL" id="KZ502134">
    <property type="protein sequence ID" value="PKU83229.1"/>
    <property type="molecule type" value="Genomic_DNA"/>
</dbReference>
<dbReference type="AlphaFoldDB" id="A0A2I0X5N5"/>
<name>A0A2I0X5N5_9ASPA</name>
<reference evidence="1 2" key="2">
    <citation type="journal article" date="2017" name="Nature">
        <title>The Apostasia genome and the evolution of orchids.</title>
        <authorList>
            <person name="Zhang G.Q."/>
            <person name="Liu K.W."/>
            <person name="Li Z."/>
            <person name="Lohaus R."/>
            <person name="Hsiao Y.Y."/>
            <person name="Niu S.C."/>
            <person name="Wang J.Y."/>
            <person name="Lin Y.C."/>
            <person name="Xu Q."/>
            <person name="Chen L.J."/>
            <person name="Yoshida K."/>
            <person name="Fujiwara S."/>
            <person name="Wang Z.W."/>
            <person name="Zhang Y.Q."/>
            <person name="Mitsuda N."/>
            <person name="Wang M."/>
            <person name="Liu G.H."/>
            <person name="Pecoraro L."/>
            <person name="Huang H.X."/>
            <person name="Xiao X.J."/>
            <person name="Lin M."/>
            <person name="Wu X.Y."/>
            <person name="Wu W.L."/>
            <person name="Chen Y.Y."/>
            <person name="Chang S.B."/>
            <person name="Sakamoto S."/>
            <person name="Ohme-Takagi M."/>
            <person name="Yagi M."/>
            <person name="Zeng S.J."/>
            <person name="Shen C.Y."/>
            <person name="Yeh C.M."/>
            <person name="Luo Y.B."/>
            <person name="Tsai W.C."/>
            <person name="Van de Peer Y."/>
            <person name="Liu Z.J."/>
        </authorList>
    </citation>
    <scope>NUCLEOTIDE SEQUENCE [LARGE SCALE GENOMIC DNA]</scope>
    <source>
        <tissue evidence="1">The whole plant</tissue>
    </source>
</reference>
<proteinExistence type="predicted"/>
<keyword evidence="2" id="KW-1185">Reference proteome</keyword>
<reference evidence="1 2" key="1">
    <citation type="journal article" date="2016" name="Sci. Rep.">
        <title>The Dendrobium catenatum Lindl. genome sequence provides insights into polysaccharide synthase, floral development and adaptive evolution.</title>
        <authorList>
            <person name="Zhang G.Q."/>
            <person name="Xu Q."/>
            <person name="Bian C."/>
            <person name="Tsai W.C."/>
            <person name="Yeh C.M."/>
            <person name="Liu K.W."/>
            <person name="Yoshida K."/>
            <person name="Zhang L.S."/>
            <person name="Chang S.B."/>
            <person name="Chen F."/>
            <person name="Shi Y."/>
            <person name="Su Y.Y."/>
            <person name="Zhang Y.Q."/>
            <person name="Chen L.J."/>
            <person name="Yin Y."/>
            <person name="Lin M."/>
            <person name="Huang H."/>
            <person name="Deng H."/>
            <person name="Wang Z.W."/>
            <person name="Zhu S.L."/>
            <person name="Zhao X."/>
            <person name="Deng C."/>
            <person name="Niu S.C."/>
            <person name="Huang J."/>
            <person name="Wang M."/>
            <person name="Liu G.H."/>
            <person name="Yang H.J."/>
            <person name="Xiao X.J."/>
            <person name="Hsiao Y.Y."/>
            <person name="Wu W.L."/>
            <person name="Chen Y.Y."/>
            <person name="Mitsuda N."/>
            <person name="Ohme-Takagi M."/>
            <person name="Luo Y.B."/>
            <person name="Van de Peer Y."/>
            <person name="Liu Z.J."/>
        </authorList>
    </citation>
    <scope>NUCLEOTIDE SEQUENCE [LARGE SCALE GENOMIC DNA]</scope>
    <source>
        <tissue evidence="1">The whole plant</tissue>
    </source>
</reference>
<protein>
    <submittedName>
        <fullName evidence="1">Uncharacterized protein</fullName>
    </submittedName>
</protein>
<dbReference type="Proteomes" id="UP000233837">
    <property type="component" value="Unassembled WGS sequence"/>
</dbReference>
<gene>
    <name evidence="1" type="ORF">MA16_Dca006629</name>
</gene>
<evidence type="ECO:0000313" key="2">
    <source>
        <dbReference type="Proteomes" id="UP000233837"/>
    </source>
</evidence>
<sequence>MVPQTTAPTNYGLFDLCSLSTTVPHTIVTRKLRPLRPPLPPDYGPFDNLFLTDYSPSDHRLPLTMIPLTMVAHRLQSLRSLTPCQL</sequence>
<accession>A0A2I0X5N5</accession>
<organism evidence="1 2">
    <name type="scientific">Dendrobium catenatum</name>
    <dbReference type="NCBI Taxonomy" id="906689"/>
    <lineage>
        <taxon>Eukaryota</taxon>
        <taxon>Viridiplantae</taxon>
        <taxon>Streptophyta</taxon>
        <taxon>Embryophyta</taxon>
        <taxon>Tracheophyta</taxon>
        <taxon>Spermatophyta</taxon>
        <taxon>Magnoliopsida</taxon>
        <taxon>Liliopsida</taxon>
        <taxon>Asparagales</taxon>
        <taxon>Orchidaceae</taxon>
        <taxon>Epidendroideae</taxon>
        <taxon>Malaxideae</taxon>
        <taxon>Dendrobiinae</taxon>
        <taxon>Dendrobium</taxon>
    </lineage>
</organism>